<dbReference type="EMBL" id="FXXQ01000005">
    <property type="protein sequence ID" value="SMX23745.1"/>
    <property type="molecule type" value="Genomic_DNA"/>
</dbReference>
<dbReference type="InterPro" id="IPR020904">
    <property type="entry name" value="Sc_DH/Rdtase_CS"/>
</dbReference>
<proteinExistence type="inferred from homology"/>
<dbReference type="Pfam" id="PF13561">
    <property type="entry name" value="adh_short_C2"/>
    <property type="match status" value="1"/>
</dbReference>
<name>A0A238J0P9_9RHOB</name>
<comment type="similarity">
    <text evidence="1">Belongs to the short-chain dehydrogenases/reductases (SDR) family.</text>
</comment>
<protein>
    <submittedName>
        <fullName evidence="2">3-oxoacyl-[acyl-carrier-protein] reductase FabG</fullName>
        <ecNumber evidence="2">1.1.1.100</ecNumber>
    </submittedName>
</protein>
<evidence type="ECO:0000313" key="2">
    <source>
        <dbReference type="EMBL" id="SMX23745.1"/>
    </source>
</evidence>
<dbReference type="PROSITE" id="PS00061">
    <property type="entry name" value="ADH_SHORT"/>
    <property type="match status" value="1"/>
</dbReference>
<dbReference type="PANTHER" id="PTHR42879">
    <property type="entry name" value="3-OXOACYL-(ACYL-CARRIER-PROTEIN) REDUCTASE"/>
    <property type="match status" value="1"/>
</dbReference>
<dbReference type="GO" id="GO:0004316">
    <property type="term" value="F:3-oxoacyl-[acyl-carrier-protein] reductase (NADPH) activity"/>
    <property type="evidence" value="ECO:0007669"/>
    <property type="project" value="UniProtKB-EC"/>
</dbReference>
<gene>
    <name evidence="2" type="primary">fabG_5</name>
    <name evidence="2" type="ORF">BOA8489_01856</name>
</gene>
<keyword evidence="2" id="KW-0560">Oxidoreductase</keyword>
<sequence length="259" mass="27493">MDLGLEGKLAVITGGSKGIGLGIARAFAAEGANVLLNARTQDVVEKAARAISEEFGVEATSVTADVSTMEGCNSVIDAAAASGGADIFVSNAGTGSNETVADAPDEKWLDFWNLHVMAAVRLSRGLADQMEAKGGGAMLMNASICAVQPLWYEPIYNTTKAALLMFGKCLSSEMVKRNIRVNTVNPGLIHTPDWENTARELRGDDWEAYLQEVANENADIKRFGSVEELANFCVFLCSSRASYSVGSAYHVDGGMLKTV</sequence>
<dbReference type="InterPro" id="IPR050259">
    <property type="entry name" value="SDR"/>
</dbReference>
<dbReference type="RefSeq" id="WP_093973808.1">
    <property type="nucleotide sequence ID" value="NZ_FXXQ01000005.1"/>
</dbReference>
<dbReference type="InterPro" id="IPR036291">
    <property type="entry name" value="NAD(P)-bd_dom_sf"/>
</dbReference>
<reference evidence="2 3" key="1">
    <citation type="submission" date="2017-05" db="EMBL/GenBank/DDBJ databases">
        <authorList>
            <person name="Song R."/>
            <person name="Chenine A.L."/>
            <person name="Ruprecht R.M."/>
        </authorList>
    </citation>
    <scope>NUCLEOTIDE SEQUENCE [LARGE SCALE GENOMIC DNA]</scope>
    <source>
        <strain evidence="2 3">CECT 8489</strain>
    </source>
</reference>
<dbReference type="OrthoDB" id="9793325at2"/>
<dbReference type="SUPFAM" id="SSF51735">
    <property type="entry name" value="NAD(P)-binding Rossmann-fold domains"/>
    <property type="match status" value="1"/>
</dbReference>
<keyword evidence="3" id="KW-1185">Reference proteome</keyword>
<dbReference type="FunFam" id="3.40.50.720:FF:000084">
    <property type="entry name" value="Short-chain dehydrogenase reductase"/>
    <property type="match status" value="1"/>
</dbReference>
<dbReference type="GO" id="GO:0032787">
    <property type="term" value="P:monocarboxylic acid metabolic process"/>
    <property type="evidence" value="ECO:0007669"/>
    <property type="project" value="UniProtKB-ARBA"/>
</dbReference>
<dbReference type="EC" id="1.1.1.100" evidence="2"/>
<dbReference type="PRINTS" id="PR00081">
    <property type="entry name" value="GDHRDH"/>
</dbReference>
<dbReference type="AlphaFoldDB" id="A0A238J0P9"/>
<dbReference type="Proteomes" id="UP000201838">
    <property type="component" value="Unassembled WGS sequence"/>
</dbReference>
<dbReference type="Gene3D" id="3.40.50.720">
    <property type="entry name" value="NAD(P)-binding Rossmann-like Domain"/>
    <property type="match status" value="1"/>
</dbReference>
<organism evidence="2 3">
    <name type="scientific">Boseongicola aestuarii</name>
    <dbReference type="NCBI Taxonomy" id="1470561"/>
    <lineage>
        <taxon>Bacteria</taxon>
        <taxon>Pseudomonadati</taxon>
        <taxon>Pseudomonadota</taxon>
        <taxon>Alphaproteobacteria</taxon>
        <taxon>Rhodobacterales</taxon>
        <taxon>Paracoccaceae</taxon>
        <taxon>Boseongicola</taxon>
    </lineage>
</organism>
<evidence type="ECO:0000256" key="1">
    <source>
        <dbReference type="ARBA" id="ARBA00006484"/>
    </source>
</evidence>
<accession>A0A238J0P9</accession>
<evidence type="ECO:0000313" key="3">
    <source>
        <dbReference type="Proteomes" id="UP000201838"/>
    </source>
</evidence>
<dbReference type="InterPro" id="IPR002347">
    <property type="entry name" value="SDR_fam"/>
</dbReference>